<name>A0A9P5XQ09_9AGAR</name>
<keyword evidence="4" id="KW-1185">Reference proteome</keyword>
<dbReference type="SUPFAM" id="SSF52540">
    <property type="entry name" value="P-loop containing nucleoside triphosphate hydrolases"/>
    <property type="match status" value="2"/>
</dbReference>
<organism evidence="3 4">
    <name type="scientific">Macrolepiota fuliginosa MF-IS2</name>
    <dbReference type="NCBI Taxonomy" id="1400762"/>
    <lineage>
        <taxon>Eukaryota</taxon>
        <taxon>Fungi</taxon>
        <taxon>Dikarya</taxon>
        <taxon>Basidiomycota</taxon>
        <taxon>Agaricomycotina</taxon>
        <taxon>Agaricomycetes</taxon>
        <taxon>Agaricomycetidae</taxon>
        <taxon>Agaricales</taxon>
        <taxon>Agaricineae</taxon>
        <taxon>Agaricaceae</taxon>
        <taxon>Macrolepiota</taxon>
    </lineage>
</organism>
<protein>
    <recommendedName>
        <fullName evidence="2">Nephrocystin 3-like N-terminal domain-containing protein</fullName>
    </recommendedName>
</protein>
<evidence type="ECO:0000313" key="3">
    <source>
        <dbReference type="EMBL" id="KAF9453716.1"/>
    </source>
</evidence>
<feature type="non-terminal residue" evidence="3">
    <location>
        <position position="147"/>
    </location>
</feature>
<comment type="caution">
    <text evidence="3">The sequence shown here is derived from an EMBL/GenBank/DDBJ whole genome shotgun (WGS) entry which is preliminary data.</text>
</comment>
<sequence length="147" mass="16402">LWVHGPAGVGKTTIMHSIASELLQQSNTNTQNLNWSYAEHPAIFTGSTFFFSRKNQVTDRRMFFSTLAYGLARHIPGLAPYIQFIFDTTPGITELSFKAQCDALIVRPIHAWAPFAANDYDIFMIVDGLDECDGGEEAHVELINAIH</sequence>
<proteinExistence type="predicted"/>
<dbReference type="Proteomes" id="UP000807342">
    <property type="component" value="Unassembled WGS sequence"/>
</dbReference>
<reference evidence="3" key="1">
    <citation type="submission" date="2020-11" db="EMBL/GenBank/DDBJ databases">
        <authorList>
            <consortium name="DOE Joint Genome Institute"/>
            <person name="Ahrendt S."/>
            <person name="Riley R."/>
            <person name="Andreopoulos W."/>
            <person name="Labutti K."/>
            <person name="Pangilinan J."/>
            <person name="Ruiz-Duenas F.J."/>
            <person name="Barrasa J.M."/>
            <person name="Sanchez-Garcia M."/>
            <person name="Camarero S."/>
            <person name="Miyauchi S."/>
            <person name="Serrano A."/>
            <person name="Linde D."/>
            <person name="Babiker R."/>
            <person name="Drula E."/>
            <person name="Ayuso-Fernandez I."/>
            <person name="Pacheco R."/>
            <person name="Padilla G."/>
            <person name="Ferreira P."/>
            <person name="Barriuso J."/>
            <person name="Kellner H."/>
            <person name="Castanera R."/>
            <person name="Alfaro M."/>
            <person name="Ramirez L."/>
            <person name="Pisabarro A.G."/>
            <person name="Kuo A."/>
            <person name="Tritt A."/>
            <person name="Lipzen A."/>
            <person name="He G."/>
            <person name="Yan M."/>
            <person name="Ng V."/>
            <person name="Cullen D."/>
            <person name="Martin F."/>
            <person name="Rosso M.-N."/>
            <person name="Henrissat B."/>
            <person name="Hibbett D."/>
            <person name="Martinez A.T."/>
            <person name="Grigoriev I.V."/>
        </authorList>
    </citation>
    <scope>NUCLEOTIDE SEQUENCE</scope>
    <source>
        <strain evidence="3">MF-IS2</strain>
    </source>
</reference>
<dbReference type="EMBL" id="MU151059">
    <property type="protein sequence ID" value="KAF9453716.1"/>
    <property type="molecule type" value="Genomic_DNA"/>
</dbReference>
<dbReference type="AlphaFoldDB" id="A0A9P5XQ09"/>
<dbReference type="OrthoDB" id="5967843at2759"/>
<evidence type="ECO:0000313" key="4">
    <source>
        <dbReference type="Proteomes" id="UP000807342"/>
    </source>
</evidence>
<feature type="non-terminal residue" evidence="3">
    <location>
        <position position="1"/>
    </location>
</feature>
<gene>
    <name evidence="3" type="ORF">P691DRAFT_639354</name>
</gene>
<keyword evidence="1" id="KW-0677">Repeat</keyword>
<dbReference type="InterPro" id="IPR027417">
    <property type="entry name" value="P-loop_NTPase"/>
</dbReference>
<dbReference type="Gene3D" id="3.40.50.300">
    <property type="entry name" value="P-loop containing nucleotide triphosphate hydrolases"/>
    <property type="match status" value="1"/>
</dbReference>
<accession>A0A9P5XQ09</accession>
<dbReference type="InterPro" id="IPR056884">
    <property type="entry name" value="NPHP3-like_N"/>
</dbReference>
<evidence type="ECO:0000259" key="2">
    <source>
        <dbReference type="Pfam" id="PF24883"/>
    </source>
</evidence>
<dbReference type="Pfam" id="PF24883">
    <property type="entry name" value="NPHP3_N"/>
    <property type="match status" value="1"/>
</dbReference>
<feature type="domain" description="Nephrocystin 3-like N-terminal" evidence="2">
    <location>
        <begin position="1"/>
        <end position="144"/>
    </location>
</feature>
<evidence type="ECO:0000256" key="1">
    <source>
        <dbReference type="ARBA" id="ARBA00022737"/>
    </source>
</evidence>